<dbReference type="AlphaFoldDB" id="A0A8H2K3K0"/>
<evidence type="ECO:0000313" key="3">
    <source>
        <dbReference type="Proteomes" id="UP000314285"/>
    </source>
</evidence>
<keyword evidence="1" id="KW-0732">Signal</keyword>
<dbReference type="Proteomes" id="UP000314285">
    <property type="component" value="Unassembled WGS sequence"/>
</dbReference>
<sequence>MKLLMQITVLLTSIMFMPVVFAEQPVTVQSSCPQSEFQSKDKTWSGHYYLSGIMEVGSELLLEENGHFKWMLAVGSLDQYAEGIWWKTGECIGLKPEAKFLKQLQIFPSSLYLADEKLKAVWADGREQGTYYRPKLNSNP</sequence>
<reference evidence="2 3" key="1">
    <citation type="submission" date="2019-06" db="EMBL/GenBank/DDBJ databases">
        <title>Genome of Acinetobacter radioresistens APH1, a phenol degrading strain.</title>
        <authorList>
            <person name="Liu Y."/>
        </authorList>
    </citation>
    <scope>NUCLEOTIDE SEQUENCE [LARGE SCALE GENOMIC DNA]</scope>
    <source>
        <strain evidence="2 3">APH1</strain>
    </source>
</reference>
<accession>A0A8H2K3K0</accession>
<gene>
    <name evidence="2" type="ORF">FHY67_11965</name>
</gene>
<organism evidence="2 3">
    <name type="scientific">Acinetobacter radioresistens</name>
    <dbReference type="NCBI Taxonomy" id="40216"/>
    <lineage>
        <taxon>Bacteria</taxon>
        <taxon>Pseudomonadati</taxon>
        <taxon>Pseudomonadota</taxon>
        <taxon>Gammaproteobacteria</taxon>
        <taxon>Moraxellales</taxon>
        <taxon>Moraxellaceae</taxon>
        <taxon>Acinetobacter</taxon>
    </lineage>
</organism>
<feature type="chain" id="PRO_5034454879" evidence="1">
    <location>
        <begin position="23"/>
        <end position="140"/>
    </location>
</feature>
<dbReference type="EMBL" id="VFBM01000010">
    <property type="protein sequence ID" value="TNX86594.1"/>
    <property type="molecule type" value="Genomic_DNA"/>
</dbReference>
<name>A0A8H2K3K0_ACIRA</name>
<feature type="signal peptide" evidence="1">
    <location>
        <begin position="1"/>
        <end position="22"/>
    </location>
</feature>
<proteinExistence type="predicted"/>
<evidence type="ECO:0000256" key="1">
    <source>
        <dbReference type="SAM" id="SignalP"/>
    </source>
</evidence>
<evidence type="ECO:0000313" key="2">
    <source>
        <dbReference type="EMBL" id="TNX86594.1"/>
    </source>
</evidence>
<comment type="caution">
    <text evidence="2">The sequence shown here is derived from an EMBL/GenBank/DDBJ whole genome shotgun (WGS) entry which is preliminary data.</text>
</comment>
<protein>
    <submittedName>
        <fullName evidence="2">Uncharacterized protein</fullName>
    </submittedName>
</protein>